<organism evidence="2 3">
    <name type="scientific">Gracilariopsis chorda</name>
    <dbReference type="NCBI Taxonomy" id="448386"/>
    <lineage>
        <taxon>Eukaryota</taxon>
        <taxon>Rhodophyta</taxon>
        <taxon>Florideophyceae</taxon>
        <taxon>Rhodymeniophycidae</taxon>
        <taxon>Gracilariales</taxon>
        <taxon>Gracilariaceae</taxon>
        <taxon>Gracilariopsis</taxon>
    </lineage>
</organism>
<evidence type="ECO:0000313" key="2">
    <source>
        <dbReference type="EMBL" id="PXF50131.1"/>
    </source>
</evidence>
<dbReference type="EMBL" id="NBIV01000001">
    <property type="protein sequence ID" value="PXF50131.1"/>
    <property type="molecule type" value="Genomic_DNA"/>
</dbReference>
<reference evidence="2 3" key="1">
    <citation type="journal article" date="2018" name="Mol. Biol. Evol.">
        <title>Analysis of the draft genome of the red seaweed Gracilariopsis chorda provides insights into genome size evolution in Rhodophyta.</title>
        <authorList>
            <person name="Lee J."/>
            <person name="Yang E.C."/>
            <person name="Graf L."/>
            <person name="Yang J.H."/>
            <person name="Qiu H."/>
            <person name="Zel Zion U."/>
            <person name="Chan C.X."/>
            <person name="Stephens T.G."/>
            <person name="Weber A.P.M."/>
            <person name="Boo G.H."/>
            <person name="Boo S.M."/>
            <person name="Kim K.M."/>
            <person name="Shin Y."/>
            <person name="Jung M."/>
            <person name="Lee S.J."/>
            <person name="Yim H.S."/>
            <person name="Lee J.H."/>
            <person name="Bhattacharya D."/>
            <person name="Yoon H.S."/>
        </authorList>
    </citation>
    <scope>NUCLEOTIDE SEQUENCE [LARGE SCALE GENOMIC DNA]</scope>
    <source>
        <strain evidence="2 3">SKKU-2015</strain>
        <tissue evidence="2">Whole body</tissue>
    </source>
</reference>
<dbReference type="Proteomes" id="UP000247409">
    <property type="component" value="Unassembled WGS sequence"/>
</dbReference>
<gene>
    <name evidence="2" type="ORF">BWQ96_00291</name>
</gene>
<protein>
    <submittedName>
        <fullName evidence="2">Uncharacterized protein</fullName>
    </submittedName>
</protein>
<evidence type="ECO:0000313" key="3">
    <source>
        <dbReference type="Proteomes" id="UP000247409"/>
    </source>
</evidence>
<evidence type="ECO:0000256" key="1">
    <source>
        <dbReference type="SAM" id="MobiDB-lite"/>
    </source>
</evidence>
<keyword evidence="3" id="KW-1185">Reference proteome</keyword>
<comment type="caution">
    <text evidence="2">The sequence shown here is derived from an EMBL/GenBank/DDBJ whole genome shotgun (WGS) entry which is preliminary data.</text>
</comment>
<accession>A0A2V3J6T3</accession>
<name>A0A2V3J6T3_9FLOR</name>
<feature type="region of interest" description="Disordered" evidence="1">
    <location>
        <begin position="89"/>
        <end position="110"/>
    </location>
</feature>
<dbReference type="AlphaFoldDB" id="A0A2V3J6T3"/>
<sequence>MLRGTYVRFLCSIQKARTSARRFDCLGTSTRKDAHKVASAIEAARKSTAIAAQDGSDDVERTEAVSRVKNALLQYKRLAAIGSPPLALNERGKIEDSEEDSSGGPGENDVTRLFHEEIRAMKSEIIESNKQRVWIGWRGWF</sequence>
<proteinExistence type="predicted"/>